<keyword evidence="10" id="KW-1185">Reference proteome</keyword>
<feature type="transmembrane region" description="Helical" evidence="7">
    <location>
        <begin position="413"/>
        <end position="434"/>
    </location>
</feature>
<dbReference type="PANTHER" id="PTHR43791">
    <property type="entry name" value="PERMEASE-RELATED"/>
    <property type="match status" value="1"/>
</dbReference>
<proteinExistence type="predicted"/>
<keyword evidence="6" id="KW-0325">Glycoprotein</keyword>
<evidence type="ECO:0000256" key="3">
    <source>
        <dbReference type="ARBA" id="ARBA00022692"/>
    </source>
</evidence>
<dbReference type="PROSITE" id="PS50850">
    <property type="entry name" value="MFS"/>
    <property type="match status" value="1"/>
</dbReference>
<dbReference type="InterPro" id="IPR036259">
    <property type="entry name" value="MFS_trans_sf"/>
</dbReference>
<dbReference type="AlphaFoldDB" id="A0A428SSB2"/>
<feature type="transmembrane region" description="Helical" evidence="7">
    <location>
        <begin position="125"/>
        <end position="143"/>
    </location>
</feature>
<keyword evidence="4 7" id="KW-1133">Transmembrane helix</keyword>
<feature type="transmembrane region" description="Helical" evidence="7">
    <location>
        <begin position="354"/>
        <end position="373"/>
    </location>
</feature>
<feature type="transmembrane region" description="Helical" evidence="7">
    <location>
        <begin position="149"/>
        <end position="171"/>
    </location>
</feature>
<feature type="transmembrane region" description="Helical" evidence="7">
    <location>
        <begin position="289"/>
        <end position="311"/>
    </location>
</feature>
<organism evidence="9 10">
    <name type="scientific">Fusarium ambrosium</name>
    <dbReference type="NCBI Taxonomy" id="131363"/>
    <lineage>
        <taxon>Eukaryota</taxon>
        <taxon>Fungi</taxon>
        <taxon>Dikarya</taxon>
        <taxon>Ascomycota</taxon>
        <taxon>Pezizomycotina</taxon>
        <taxon>Sordariomycetes</taxon>
        <taxon>Hypocreomycetidae</taxon>
        <taxon>Hypocreales</taxon>
        <taxon>Nectriaceae</taxon>
        <taxon>Fusarium</taxon>
        <taxon>Fusarium solani species complex</taxon>
    </lineage>
</organism>
<dbReference type="InterPro" id="IPR020846">
    <property type="entry name" value="MFS_dom"/>
</dbReference>
<comment type="subcellular location">
    <subcellularLocation>
        <location evidence="1">Membrane</location>
        <topology evidence="1">Multi-pass membrane protein</topology>
    </subcellularLocation>
</comment>
<feature type="transmembrane region" description="Helical" evidence="7">
    <location>
        <begin position="323"/>
        <end position="342"/>
    </location>
</feature>
<dbReference type="InterPro" id="IPR011701">
    <property type="entry name" value="MFS"/>
</dbReference>
<name>A0A428SSB2_9HYPO</name>
<evidence type="ECO:0000256" key="5">
    <source>
        <dbReference type="ARBA" id="ARBA00023136"/>
    </source>
</evidence>
<feature type="transmembrane region" description="Helical" evidence="7">
    <location>
        <begin position="440"/>
        <end position="464"/>
    </location>
</feature>
<feature type="transmembrane region" description="Helical" evidence="7">
    <location>
        <begin position="379"/>
        <end position="401"/>
    </location>
</feature>
<keyword evidence="3 7" id="KW-0812">Transmembrane</keyword>
<sequence>MSHQYHSDATPGGGRTDEFLEEKAHCAHEENSVIPDLTPEEFAVSQKLRRKVDARILPVAFLVYIMNYIDRNNYASARLQGLEEDLNLSDTQYQTGLSVFFVGYLLGQIPGNMILNWFGRPSIHLAFFTSAWGLVSGLTALVTGYKTIVFCRLILGFVEAPFLPGILFSLSKWYTKSEINFRMAIFFSANLVSGAFGNLIAAGILGGLGHARGLSPWQWLYIIEGAITVFIGISVYFVMPDFPETWKALTEEERHVATRRLAIEAAQADVDEAGGMSQLKGLKLAVSDINTWILALAYLCVVGAAGLQYFFPSLTASLGYGKVISLLLCAPPYLFMTVWVLVHSWLSDRYKNRFWFFVYPVPIIVLGFAIFMATDNFGARYFSLFLMLAIFAVTSTTFAWIASSIARPPAKRAAAYAIINSVANTSSVWTSFIYSGPKYTLAMGVNIGLTIGAGLCAIALRFVLVSRNKNLARLDDEGVELNDKEQQSLQRIADIEGIDIAAARRLQQGFRYML</sequence>
<dbReference type="EMBL" id="NIZV01000374">
    <property type="protein sequence ID" value="RSL92657.1"/>
    <property type="molecule type" value="Genomic_DNA"/>
</dbReference>
<gene>
    <name evidence="9" type="ORF">CDV31_015064</name>
</gene>
<dbReference type="GO" id="GO:0022857">
    <property type="term" value="F:transmembrane transporter activity"/>
    <property type="evidence" value="ECO:0007669"/>
    <property type="project" value="InterPro"/>
</dbReference>
<accession>A0A428SSB2</accession>
<evidence type="ECO:0000256" key="2">
    <source>
        <dbReference type="ARBA" id="ARBA00022448"/>
    </source>
</evidence>
<feature type="domain" description="Major facilitator superfamily (MFS) profile" evidence="8">
    <location>
        <begin position="56"/>
        <end position="471"/>
    </location>
</feature>
<evidence type="ECO:0000256" key="4">
    <source>
        <dbReference type="ARBA" id="ARBA00022989"/>
    </source>
</evidence>
<reference evidence="9 10" key="1">
    <citation type="submission" date="2017-06" db="EMBL/GenBank/DDBJ databases">
        <title>Cmopartive genomic analysis of Ambrosia Fusariam Clade fungi.</title>
        <authorList>
            <person name="Stajich J.E."/>
            <person name="Carrillo J."/>
            <person name="Kijimoto T."/>
            <person name="Eskalen A."/>
            <person name="O'Donnell K."/>
            <person name="Kasson M."/>
        </authorList>
    </citation>
    <scope>NUCLEOTIDE SEQUENCE [LARGE SCALE GENOMIC DNA]</scope>
    <source>
        <strain evidence="9 10">NRRL 20438</strain>
    </source>
</reference>
<dbReference type="SUPFAM" id="SSF103473">
    <property type="entry name" value="MFS general substrate transporter"/>
    <property type="match status" value="1"/>
</dbReference>
<dbReference type="FunFam" id="1.20.1250.20:FF:000057">
    <property type="entry name" value="MFS general substrate transporter"/>
    <property type="match status" value="1"/>
</dbReference>
<dbReference type="Gene3D" id="1.20.1250.20">
    <property type="entry name" value="MFS general substrate transporter like domains"/>
    <property type="match status" value="2"/>
</dbReference>
<dbReference type="GO" id="GO:0016020">
    <property type="term" value="C:membrane"/>
    <property type="evidence" value="ECO:0007669"/>
    <property type="project" value="UniProtKB-SubCell"/>
</dbReference>
<evidence type="ECO:0000313" key="9">
    <source>
        <dbReference type="EMBL" id="RSL92657.1"/>
    </source>
</evidence>
<dbReference type="Proteomes" id="UP000288429">
    <property type="component" value="Unassembled WGS sequence"/>
</dbReference>
<feature type="transmembrane region" description="Helical" evidence="7">
    <location>
        <begin position="183"/>
        <end position="207"/>
    </location>
</feature>
<evidence type="ECO:0000313" key="10">
    <source>
        <dbReference type="Proteomes" id="UP000288429"/>
    </source>
</evidence>
<feature type="transmembrane region" description="Helical" evidence="7">
    <location>
        <begin position="219"/>
        <end position="239"/>
    </location>
</feature>
<feature type="transmembrane region" description="Helical" evidence="7">
    <location>
        <begin position="52"/>
        <end position="69"/>
    </location>
</feature>
<dbReference type="FunFam" id="1.20.1250.20:FF:000013">
    <property type="entry name" value="MFS general substrate transporter"/>
    <property type="match status" value="1"/>
</dbReference>
<evidence type="ECO:0000256" key="6">
    <source>
        <dbReference type="ARBA" id="ARBA00023180"/>
    </source>
</evidence>
<evidence type="ECO:0000256" key="7">
    <source>
        <dbReference type="SAM" id="Phobius"/>
    </source>
</evidence>
<comment type="caution">
    <text evidence="9">The sequence shown here is derived from an EMBL/GenBank/DDBJ whole genome shotgun (WGS) entry which is preliminary data.</text>
</comment>
<protein>
    <recommendedName>
        <fullName evidence="8">Major facilitator superfamily (MFS) profile domain-containing protein</fullName>
    </recommendedName>
</protein>
<dbReference type="Pfam" id="PF07690">
    <property type="entry name" value="MFS_1"/>
    <property type="match status" value="1"/>
</dbReference>
<dbReference type="PANTHER" id="PTHR43791:SF78">
    <property type="entry name" value="TRANSPORTER, PUTATIVE (AFU_ORTHOLOGUE AFUA_3G01370)-RELATED"/>
    <property type="match status" value="1"/>
</dbReference>
<keyword evidence="5 7" id="KW-0472">Membrane</keyword>
<feature type="transmembrane region" description="Helical" evidence="7">
    <location>
        <begin position="97"/>
        <end position="118"/>
    </location>
</feature>
<evidence type="ECO:0000259" key="8">
    <source>
        <dbReference type="PROSITE" id="PS50850"/>
    </source>
</evidence>
<evidence type="ECO:0000256" key="1">
    <source>
        <dbReference type="ARBA" id="ARBA00004141"/>
    </source>
</evidence>
<keyword evidence="2" id="KW-0813">Transport</keyword>